<evidence type="ECO:0000256" key="11">
    <source>
        <dbReference type="SAM" id="Phobius"/>
    </source>
</evidence>
<dbReference type="PANTHER" id="PTHR31468">
    <property type="entry name" value="1,3-BETA-GLUCANOSYLTRANSFERASE GAS1"/>
    <property type="match status" value="1"/>
</dbReference>
<evidence type="ECO:0000256" key="7">
    <source>
        <dbReference type="ARBA" id="ARBA00023180"/>
    </source>
</evidence>
<dbReference type="SUPFAM" id="SSF51445">
    <property type="entry name" value="(Trans)glycosidases"/>
    <property type="match status" value="1"/>
</dbReference>
<dbReference type="EC" id="2.4.1.-" evidence="9"/>
<dbReference type="Gene3D" id="3.20.20.80">
    <property type="entry name" value="Glycosidases"/>
    <property type="match status" value="1"/>
</dbReference>
<dbReference type="Pfam" id="PF07983">
    <property type="entry name" value="X8"/>
    <property type="match status" value="1"/>
</dbReference>
<dbReference type="Gene3D" id="1.20.58.1040">
    <property type="match status" value="1"/>
</dbReference>
<dbReference type="SMART" id="SM00768">
    <property type="entry name" value="X8"/>
    <property type="match status" value="1"/>
</dbReference>
<dbReference type="PANTHER" id="PTHR31468:SF2">
    <property type="entry name" value="1,3-BETA-GLUCANOSYLTRANSFERASE GAS1"/>
    <property type="match status" value="1"/>
</dbReference>
<keyword evidence="11" id="KW-0812">Transmembrane</keyword>
<evidence type="ECO:0000256" key="3">
    <source>
        <dbReference type="ARBA" id="ARBA00022622"/>
    </source>
</evidence>
<keyword evidence="8 9" id="KW-0449">Lipoprotein</keyword>
<comment type="caution">
    <text evidence="13">The sequence shown here is derived from an EMBL/GenBank/DDBJ whole genome shotgun (WGS) entry which is preliminary data.</text>
</comment>
<dbReference type="InterPro" id="IPR012946">
    <property type="entry name" value="X8"/>
</dbReference>
<comment type="similarity">
    <text evidence="2 9">Belongs to the glycosyl hydrolase 72 family.</text>
</comment>
<evidence type="ECO:0000256" key="9">
    <source>
        <dbReference type="RuleBase" id="RU361209"/>
    </source>
</evidence>
<keyword evidence="9" id="KW-0808">Transferase</keyword>
<accession>A0ABR4DVY4</accession>
<name>A0ABR4DVY4_9PEZI</name>
<evidence type="ECO:0000313" key="13">
    <source>
        <dbReference type="EMBL" id="KAL2274540.1"/>
    </source>
</evidence>
<feature type="transmembrane region" description="Helical" evidence="11">
    <location>
        <begin position="645"/>
        <end position="669"/>
    </location>
</feature>
<evidence type="ECO:0000256" key="10">
    <source>
        <dbReference type="SAM" id="MobiDB-lite"/>
    </source>
</evidence>
<sequence length="670" mass="71309">MPPSKPHASSDKSVNAKRQCPVNVIPTRRASENKRCEDIGRVRPCRPPPSKNPAQPAIFVLFTMGQRHVTSEEKRPLELSDYPLGQLIHSTLPHLVFSFTLQTFANKAFTRTKPTPTHYYQHPHNTATMYSAKRVVLAALVAGASAAVEPIVAKGQHFFYKNGTQFYIKGIAYQQDTGSSEAAKRSTASGPDYLDPLSDETLCKRDVPVLKAAGTNVIRTYAIDPTADHDACMQLLADAGIYVISDLSSPDEAIIRSDPQWNTALYKRYTSVVDALGKYDNTIGFFAGNEVSNNKSNTDASAFVKAAVRDTKAYIADNLDRWIGVGYAANDDATIRNNMAEYFNCGESEESIDFWGYNIYEWCGDSTFEKSGYSEVVSFFSNYSIPVFFAEYGCNTVDGGAGRTFQETTELYSDDMTEVIAGGIVYMYFEEANDYGLVSVVDSSSVKEFKAYTSLSSRIAAATPSSVAMDAYSPTNSAAACPAIGASWAAASSLPPTPDDSLCECMFNSISCAPSSSLSEDDFGEVFGYICGADPDSCAGVNGNASTGVFGAYSMCNSTQKLGYVLDTYYKAQKSASDACDFDGKAVTQSGSSSGDCKTKLASASSANAVAATATAGSGSSGSSSGSSSSSTSSSLATPLHMKSFFSVGDMAVGLWAVMAMGAGAAVFAL</sequence>
<dbReference type="EMBL" id="JBAWTH010000154">
    <property type="protein sequence ID" value="KAL2274540.1"/>
    <property type="molecule type" value="Genomic_DNA"/>
</dbReference>
<dbReference type="Pfam" id="PF03198">
    <property type="entry name" value="Glyco_hydro_72"/>
    <property type="match status" value="1"/>
</dbReference>
<organism evidence="13 14">
    <name type="scientific">Diaporthe vaccinii</name>
    <dbReference type="NCBI Taxonomy" id="105482"/>
    <lineage>
        <taxon>Eukaryota</taxon>
        <taxon>Fungi</taxon>
        <taxon>Dikarya</taxon>
        <taxon>Ascomycota</taxon>
        <taxon>Pezizomycotina</taxon>
        <taxon>Sordariomycetes</taxon>
        <taxon>Sordariomycetidae</taxon>
        <taxon>Diaporthales</taxon>
        <taxon>Diaporthaceae</taxon>
        <taxon>Diaporthe</taxon>
        <taxon>Diaporthe eres species complex</taxon>
    </lineage>
</organism>
<gene>
    <name evidence="13" type="ORF">FJTKL_03115</name>
</gene>
<keyword evidence="5 9" id="KW-0472">Membrane</keyword>
<evidence type="ECO:0000256" key="8">
    <source>
        <dbReference type="ARBA" id="ARBA00023288"/>
    </source>
</evidence>
<evidence type="ECO:0000256" key="5">
    <source>
        <dbReference type="ARBA" id="ARBA00023136"/>
    </source>
</evidence>
<evidence type="ECO:0000256" key="4">
    <source>
        <dbReference type="ARBA" id="ARBA00022729"/>
    </source>
</evidence>
<protein>
    <recommendedName>
        <fullName evidence="9">1,3-beta-glucanosyltransferase</fullName>
        <ecNumber evidence="9">2.4.1.-</ecNumber>
    </recommendedName>
</protein>
<evidence type="ECO:0000256" key="2">
    <source>
        <dbReference type="ARBA" id="ARBA00007528"/>
    </source>
</evidence>
<comment type="subcellular location">
    <subcellularLocation>
        <location evidence="1 9">Cell membrane</location>
        <topology evidence="1 9">Lipid-anchor</topology>
        <topology evidence="1 9">GPI-anchor</topology>
    </subcellularLocation>
</comment>
<feature type="region of interest" description="Disordered" evidence="10">
    <location>
        <begin position="1"/>
        <end position="31"/>
    </location>
</feature>
<evidence type="ECO:0000259" key="12">
    <source>
        <dbReference type="SMART" id="SM00768"/>
    </source>
</evidence>
<dbReference type="InterPro" id="IPR017853">
    <property type="entry name" value="GH"/>
</dbReference>
<dbReference type="InterPro" id="IPR004886">
    <property type="entry name" value="Glucanosyltransferase"/>
</dbReference>
<keyword evidence="14" id="KW-1185">Reference proteome</keyword>
<evidence type="ECO:0000256" key="1">
    <source>
        <dbReference type="ARBA" id="ARBA00004609"/>
    </source>
</evidence>
<evidence type="ECO:0000256" key="6">
    <source>
        <dbReference type="ARBA" id="ARBA00023157"/>
    </source>
</evidence>
<comment type="function">
    <text evidence="9">Splits internally a 1,3-beta-glucan molecule and transfers the newly generated reducing end (the donor) to the non-reducing end of another 1,3-beta-glucan molecule (the acceptor) forming a 1,3-beta linkage, resulting in the elongation of 1,3-beta-glucan chains in the cell wall.</text>
</comment>
<keyword evidence="6" id="KW-1015">Disulfide bond</keyword>
<proteinExistence type="inferred from homology"/>
<evidence type="ECO:0000313" key="14">
    <source>
        <dbReference type="Proteomes" id="UP001600888"/>
    </source>
</evidence>
<keyword evidence="7" id="KW-0325">Glycoprotein</keyword>
<keyword evidence="11" id="KW-1133">Transmembrane helix</keyword>
<feature type="domain" description="X8" evidence="12">
    <location>
        <begin position="510"/>
        <end position="599"/>
    </location>
</feature>
<keyword evidence="4" id="KW-0732">Signal</keyword>
<reference evidence="13 14" key="1">
    <citation type="submission" date="2024-03" db="EMBL/GenBank/DDBJ databases">
        <title>A high-quality draft genome sequence of Diaporthe vaccinii, a causative agent of upright dieback and viscid rot disease in cranberry plants.</title>
        <authorList>
            <person name="Sarrasin M."/>
            <person name="Lang B.F."/>
            <person name="Burger G."/>
        </authorList>
    </citation>
    <scope>NUCLEOTIDE SEQUENCE [LARGE SCALE GENOMIC DNA]</scope>
    <source>
        <strain evidence="13 14">IS7</strain>
    </source>
</reference>
<dbReference type="Proteomes" id="UP001600888">
    <property type="component" value="Unassembled WGS sequence"/>
</dbReference>
<keyword evidence="3 9" id="KW-0336">GPI-anchor</keyword>